<comment type="caution">
    <text evidence="8">The sequence shown here is derived from an EMBL/GenBank/DDBJ whole genome shotgun (WGS) entry which is preliminary data.</text>
</comment>
<evidence type="ECO:0000256" key="5">
    <source>
        <dbReference type="SAM" id="Coils"/>
    </source>
</evidence>
<feature type="region of interest" description="Disordered" evidence="6">
    <location>
        <begin position="781"/>
        <end position="878"/>
    </location>
</feature>
<dbReference type="GO" id="GO:0000785">
    <property type="term" value="C:chromatin"/>
    <property type="evidence" value="ECO:0007669"/>
    <property type="project" value="TreeGrafter"/>
</dbReference>
<evidence type="ECO:0000313" key="9">
    <source>
        <dbReference type="Proteomes" id="UP001345219"/>
    </source>
</evidence>
<organism evidence="8 9">
    <name type="scientific">Trapa incisa</name>
    <dbReference type="NCBI Taxonomy" id="236973"/>
    <lineage>
        <taxon>Eukaryota</taxon>
        <taxon>Viridiplantae</taxon>
        <taxon>Streptophyta</taxon>
        <taxon>Embryophyta</taxon>
        <taxon>Tracheophyta</taxon>
        <taxon>Spermatophyta</taxon>
        <taxon>Magnoliopsida</taxon>
        <taxon>eudicotyledons</taxon>
        <taxon>Gunneridae</taxon>
        <taxon>Pentapetalae</taxon>
        <taxon>rosids</taxon>
        <taxon>malvids</taxon>
        <taxon>Myrtales</taxon>
        <taxon>Lythraceae</taxon>
        <taxon>Trapa</taxon>
    </lineage>
</organism>
<gene>
    <name evidence="8" type="ORF">SAY87_011238</name>
</gene>
<keyword evidence="2 4" id="KW-0863">Zinc-finger</keyword>
<reference evidence="8 9" key="1">
    <citation type="journal article" date="2023" name="Hortic Res">
        <title>Pangenome of water caltrop reveals structural variations and asymmetric subgenome divergence after allopolyploidization.</title>
        <authorList>
            <person name="Zhang X."/>
            <person name="Chen Y."/>
            <person name="Wang L."/>
            <person name="Yuan Y."/>
            <person name="Fang M."/>
            <person name="Shi L."/>
            <person name="Lu R."/>
            <person name="Comes H.P."/>
            <person name="Ma Y."/>
            <person name="Chen Y."/>
            <person name="Huang G."/>
            <person name="Zhou Y."/>
            <person name="Zheng Z."/>
            <person name="Qiu Y."/>
        </authorList>
    </citation>
    <scope>NUCLEOTIDE SEQUENCE [LARGE SCALE GENOMIC DNA]</scope>
    <source>
        <tissue evidence="8">Roots</tissue>
    </source>
</reference>
<dbReference type="PROSITE" id="PS51044">
    <property type="entry name" value="ZF_SP_RING"/>
    <property type="match status" value="1"/>
</dbReference>
<evidence type="ECO:0000259" key="7">
    <source>
        <dbReference type="PROSITE" id="PS51044"/>
    </source>
</evidence>
<dbReference type="GO" id="GO:0016925">
    <property type="term" value="P:protein sumoylation"/>
    <property type="evidence" value="ECO:0007669"/>
    <property type="project" value="TreeGrafter"/>
</dbReference>
<sequence length="878" mass="95642">MATPAINPSPPSVSSVLSYASSSKANSFRLAVVIDRISSHLLLLNDSAGPQHPDGVEYYNLLISLARGIDYAVANNDVPDNIERMPVLLKQVCHRKSDAWSQALVMVLMISVKNACNAGWFQEKEKQELFSLIDNVGSCFYNPRDINSGTSASLFAISTILSRFHPQMKLGEILISLEVKPGYGTYVCDFRLVKNTVHPPEENLRLLVAQTDNMETSACIINPPLVNFLLNGNGVDKRTNVFMDPGPQIPTDVTSMLKYGTNLLQAIGQFNGHYVIAIAFMRVTSAIDTSWLKDHISPITSAPDSDSELIEGPSKISLNCPISHTRIQVPVKGQSCKHPQCFDFGNFVDINSRRPSWRCPHCIQSVCYTDLRVDQNIAKVLKEVSSDITNVIISDDGSWNAIMESDDDLDMSNKNVSNLSTEAPQRQVCVISPPTINAFDLRGDDNEMDVTTFPPTNTQDEDRKPPSNLKNTCAVNQDLVHPEGNLLSCAFEMPTTSNPGLDPQDIGGGAFEPTMLSNLSSPAIVDSISPMLNNQRVQGLGSTNSVDPIVQSQSLVNSLQLYESQLVNLNRNNQCANGNREMIPRNVSRIPVAVQALPVQHQRPNLLQRPSIVMNSMTQNSSSMASPVILSQAQQELPRSVPTYVPTLHQTTTQGRPHSPVQHVPLALSRPATTAPKQHPMQLHGSLGTSNGLFVGLTNQHLQRALNNMLSTLNQSASTPRYPSTRAQAPAAQIPSTGATVHSTFQIPSQQANPPQRQNVPPQIGIARPPGIGAPSLIEEQRRKHTAGVQPSPMGERSGDLASEQNWRPVGRMRGSLTGRPFTNDISHLVIRPTQPSRLGGQLSQPANPVSSLSAPPHLRSSMPNSRNTNAGNAQNNQ</sequence>
<dbReference type="EMBL" id="JAXIOK010000022">
    <property type="protein sequence ID" value="KAK4744926.1"/>
    <property type="molecule type" value="Genomic_DNA"/>
</dbReference>
<evidence type="ECO:0000256" key="4">
    <source>
        <dbReference type="PROSITE-ProRule" id="PRU00452"/>
    </source>
</evidence>
<accession>A0AAN7GFT4</accession>
<dbReference type="PANTHER" id="PTHR10782:SF4">
    <property type="entry name" value="TONALLI, ISOFORM E"/>
    <property type="match status" value="1"/>
</dbReference>
<evidence type="ECO:0000256" key="6">
    <source>
        <dbReference type="SAM" id="MobiDB-lite"/>
    </source>
</evidence>
<dbReference type="InterPro" id="IPR004181">
    <property type="entry name" value="Znf_MIZ"/>
</dbReference>
<proteinExistence type="predicted"/>
<dbReference type="Pfam" id="PF02891">
    <property type="entry name" value="zf-MIZ"/>
    <property type="match status" value="1"/>
</dbReference>
<protein>
    <recommendedName>
        <fullName evidence="7">SP-RING-type domain-containing protein</fullName>
    </recommendedName>
</protein>
<dbReference type="AlphaFoldDB" id="A0AAN7GFT4"/>
<evidence type="ECO:0000256" key="3">
    <source>
        <dbReference type="ARBA" id="ARBA00022833"/>
    </source>
</evidence>
<feature type="compositionally biased region" description="Polar residues" evidence="6">
    <location>
        <begin position="834"/>
        <end position="854"/>
    </location>
</feature>
<name>A0AAN7GFT4_9MYRT</name>
<evidence type="ECO:0000256" key="1">
    <source>
        <dbReference type="ARBA" id="ARBA00022723"/>
    </source>
</evidence>
<dbReference type="PANTHER" id="PTHR10782">
    <property type="entry name" value="ZINC FINGER MIZ DOMAIN-CONTAINING PROTEIN"/>
    <property type="match status" value="1"/>
</dbReference>
<keyword evidence="3" id="KW-0862">Zinc</keyword>
<dbReference type="InterPro" id="IPR013083">
    <property type="entry name" value="Znf_RING/FYVE/PHD"/>
</dbReference>
<evidence type="ECO:0000313" key="8">
    <source>
        <dbReference type="EMBL" id="KAK4744926.1"/>
    </source>
</evidence>
<keyword evidence="1" id="KW-0479">Metal-binding</keyword>
<feature type="compositionally biased region" description="Polar residues" evidence="6">
    <location>
        <begin position="862"/>
        <end position="878"/>
    </location>
</feature>
<keyword evidence="5" id="KW-0175">Coiled coil</keyword>
<feature type="coiled-coil region" evidence="5">
    <location>
        <begin position="552"/>
        <end position="579"/>
    </location>
</feature>
<dbReference type="Proteomes" id="UP001345219">
    <property type="component" value="Chromosome 9"/>
</dbReference>
<feature type="region of interest" description="Disordered" evidence="6">
    <location>
        <begin position="441"/>
        <end position="468"/>
    </location>
</feature>
<evidence type="ECO:0000256" key="2">
    <source>
        <dbReference type="ARBA" id="ARBA00022771"/>
    </source>
</evidence>
<dbReference type="GO" id="GO:0008270">
    <property type="term" value="F:zinc ion binding"/>
    <property type="evidence" value="ECO:0007669"/>
    <property type="project" value="UniProtKB-KW"/>
</dbReference>
<dbReference type="CDD" id="cd16650">
    <property type="entry name" value="SP-RING_PIAS-like"/>
    <property type="match status" value="1"/>
</dbReference>
<feature type="domain" description="SP-RING-type" evidence="7">
    <location>
        <begin position="305"/>
        <end position="386"/>
    </location>
</feature>
<dbReference type="GO" id="GO:0061665">
    <property type="term" value="F:SUMO ligase activity"/>
    <property type="evidence" value="ECO:0007669"/>
    <property type="project" value="TreeGrafter"/>
</dbReference>
<dbReference type="Gene3D" id="3.30.40.10">
    <property type="entry name" value="Zinc/RING finger domain, C3HC4 (zinc finger)"/>
    <property type="match status" value="1"/>
</dbReference>
<keyword evidence="9" id="KW-1185">Reference proteome</keyword>